<reference evidence="3 4" key="1">
    <citation type="journal article" date="2015" name="Microbes Environ.">
        <title>Distribution and evolution of nitrogen fixation genes in the phylum bacteroidetes.</title>
        <authorList>
            <person name="Inoue J."/>
            <person name="Oshima K."/>
            <person name="Suda W."/>
            <person name="Sakamoto M."/>
            <person name="Iino T."/>
            <person name="Noda S."/>
            <person name="Hongoh Y."/>
            <person name="Hattori M."/>
            <person name="Ohkuma M."/>
        </authorList>
    </citation>
    <scope>NUCLEOTIDE SEQUENCE [LARGE SCALE GENOMIC DNA]</scope>
    <source>
        <strain evidence="3">JCM 15548</strain>
    </source>
</reference>
<dbReference type="STRING" id="1236989.JCM15548_11254"/>
<feature type="transmembrane region" description="Helical" evidence="1">
    <location>
        <begin position="167"/>
        <end position="185"/>
    </location>
</feature>
<dbReference type="OrthoDB" id="1450994at2"/>
<feature type="transmembrane region" description="Helical" evidence="1">
    <location>
        <begin position="12"/>
        <end position="29"/>
    </location>
</feature>
<dbReference type="PROSITE" id="PS50206">
    <property type="entry name" value="RHODANESE_3"/>
    <property type="match status" value="1"/>
</dbReference>
<dbReference type="Proteomes" id="UP000032900">
    <property type="component" value="Unassembled WGS sequence"/>
</dbReference>
<keyword evidence="1" id="KW-0472">Membrane</keyword>
<dbReference type="Pfam" id="PF04143">
    <property type="entry name" value="Sulf_transp"/>
    <property type="match status" value="1"/>
</dbReference>
<dbReference type="InterPro" id="IPR001763">
    <property type="entry name" value="Rhodanese-like_dom"/>
</dbReference>
<evidence type="ECO:0000313" key="3">
    <source>
        <dbReference type="EMBL" id="GAO29097.1"/>
    </source>
</evidence>
<organism evidence="3 4">
    <name type="scientific">Geofilum rubicundum JCM 15548</name>
    <dbReference type="NCBI Taxonomy" id="1236989"/>
    <lineage>
        <taxon>Bacteria</taxon>
        <taxon>Pseudomonadati</taxon>
        <taxon>Bacteroidota</taxon>
        <taxon>Bacteroidia</taxon>
        <taxon>Marinilabiliales</taxon>
        <taxon>Marinilabiliaceae</taxon>
        <taxon>Geofilum</taxon>
    </lineage>
</organism>
<dbReference type="EMBL" id="BAZW01000006">
    <property type="protein sequence ID" value="GAO29097.1"/>
    <property type="molecule type" value="Genomic_DNA"/>
</dbReference>
<keyword evidence="4" id="KW-1185">Reference proteome</keyword>
<feature type="domain" description="Rhodanese" evidence="2">
    <location>
        <begin position="259"/>
        <end position="324"/>
    </location>
</feature>
<dbReference type="Gene3D" id="3.40.250.10">
    <property type="entry name" value="Rhodanese-like domain"/>
    <property type="match status" value="1"/>
</dbReference>
<dbReference type="AlphaFoldDB" id="A0A0E9LU46"/>
<dbReference type="InterPro" id="IPR036873">
    <property type="entry name" value="Rhodanese-like_dom_sf"/>
</dbReference>
<accession>A0A0E9LU46</accession>
<dbReference type="CDD" id="cd00158">
    <property type="entry name" value="RHOD"/>
    <property type="match status" value="1"/>
</dbReference>
<sequence length="399" mass="43934">MGPLVPDIISNEFNFIIALIMGIGFGFALEQAGFSSTRKLVGLFYGYDFTVLKVFFTAGATAMIGILLLGHLGLLNLEYIFVNPFFVRSAIVGGLIMGAGFIIGGFCPGTSVCAAAIGKVDAMAFLFGSAIGVFAFMEAFPWLEAFYLADNQGAVLIFESLGMSRNMWALVLTIIAITAFLATSWIQSKVTGEKNEWAKVSRSKLAGYIAIPLAVVLMVMITPSRDEYVMAQLEERAASGECQPSIIDADKLAYELINSYFEYNIIDVRTKAEYDSFHIATAINIPLDNLAELAYRPLFRQRVKTNVFYASDFEDAKRACLLARFHGDDSGLALQETAETFQDLFFFPDEMPEAPTRHQLTVRTFREEAARKMEEIQAAVSAMSQPIQKKVRVVQGGCS</sequence>
<feature type="transmembrane region" description="Helical" evidence="1">
    <location>
        <begin position="90"/>
        <end position="117"/>
    </location>
</feature>
<evidence type="ECO:0000259" key="2">
    <source>
        <dbReference type="PROSITE" id="PS50206"/>
    </source>
</evidence>
<gene>
    <name evidence="3" type="ORF">JCM15548_11254</name>
</gene>
<keyword evidence="1" id="KW-1133">Transmembrane helix</keyword>
<keyword evidence="1" id="KW-0812">Transmembrane</keyword>
<protein>
    <submittedName>
        <fullName evidence="3">YeeE/YedE family protein</fullName>
    </submittedName>
</protein>
<evidence type="ECO:0000313" key="4">
    <source>
        <dbReference type="Proteomes" id="UP000032900"/>
    </source>
</evidence>
<dbReference type="InterPro" id="IPR007272">
    <property type="entry name" value="Sulf_transp_TsuA/YedE"/>
</dbReference>
<name>A0A0E9LU46_9BACT</name>
<evidence type="ECO:0000256" key="1">
    <source>
        <dbReference type="SAM" id="Phobius"/>
    </source>
</evidence>
<dbReference type="Pfam" id="PF00581">
    <property type="entry name" value="Rhodanese"/>
    <property type="match status" value="1"/>
</dbReference>
<proteinExistence type="predicted"/>
<comment type="caution">
    <text evidence="3">The sequence shown here is derived from an EMBL/GenBank/DDBJ whole genome shotgun (WGS) entry which is preliminary data.</text>
</comment>
<dbReference type="SUPFAM" id="SSF52821">
    <property type="entry name" value="Rhodanese/Cell cycle control phosphatase"/>
    <property type="match status" value="1"/>
</dbReference>
<feature type="transmembrane region" description="Helical" evidence="1">
    <location>
        <begin position="50"/>
        <end position="70"/>
    </location>
</feature>
<feature type="transmembrane region" description="Helical" evidence="1">
    <location>
        <begin position="124"/>
        <end position="147"/>
    </location>
</feature>
<dbReference type="RefSeq" id="WP_062122913.1">
    <property type="nucleotide sequence ID" value="NZ_BAZW01000006.1"/>
</dbReference>
<feature type="transmembrane region" description="Helical" evidence="1">
    <location>
        <begin position="205"/>
        <end position="223"/>
    </location>
</feature>